<dbReference type="EMBL" id="CP139960">
    <property type="protein sequence ID" value="WQD38404.1"/>
    <property type="molecule type" value="Genomic_DNA"/>
</dbReference>
<feature type="modified residue" description="4-aspartylphosphate" evidence="2">
    <location>
        <position position="54"/>
    </location>
</feature>
<dbReference type="Proteomes" id="UP001325680">
    <property type="component" value="Chromosome"/>
</dbReference>
<dbReference type="SMART" id="SM00448">
    <property type="entry name" value="REC"/>
    <property type="match status" value="1"/>
</dbReference>
<organism evidence="4 5">
    <name type="scientific">Niabella yanshanensis</name>
    <dbReference type="NCBI Taxonomy" id="577386"/>
    <lineage>
        <taxon>Bacteria</taxon>
        <taxon>Pseudomonadati</taxon>
        <taxon>Bacteroidota</taxon>
        <taxon>Chitinophagia</taxon>
        <taxon>Chitinophagales</taxon>
        <taxon>Chitinophagaceae</taxon>
        <taxon>Niabella</taxon>
    </lineage>
</organism>
<protein>
    <submittedName>
        <fullName evidence="4">Response regulator</fullName>
    </submittedName>
</protein>
<feature type="domain" description="Response regulatory" evidence="3">
    <location>
        <begin position="5"/>
        <end position="117"/>
    </location>
</feature>
<dbReference type="PANTHER" id="PTHR44591">
    <property type="entry name" value="STRESS RESPONSE REGULATOR PROTEIN 1"/>
    <property type="match status" value="1"/>
</dbReference>
<name>A0ABZ0W6W3_9BACT</name>
<dbReference type="InterPro" id="IPR050595">
    <property type="entry name" value="Bact_response_regulator"/>
</dbReference>
<evidence type="ECO:0000256" key="2">
    <source>
        <dbReference type="PROSITE-ProRule" id="PRU00169"/>
    </source>
</evidence>
<evidence type="ECO:0000313" key="4">
    <source>
        <dbReference type="EMBL" id="WQD38404.1"/>
    </source>
</evidence>
<accession>A0ABZ0W6W3</accession>
<evidence type="ECO:0000256" key="1">
    <source>
        <dbReference type="ARBA" id="ARBA00022553"/>
    </source>
</evidence>
<dbReference type="SUPFAM" id="SSF52172">
    <property type="entry name" value="CheY-like"/>
    <property type="match status" value="1"/>
</dbReference>
<dbReference type="PROSITE" id="PS50110">
    <property type="entry name" value="RESPONSE_REGULATORY"/>
    <property type="match status" value="1"/>
</dbReference>
<evidence type="ECO:0000313" key="5">
    <source>
        <dbReference type="Proteomes" id="UP001325680"/>
    </source>
</evidence>
<dbReference type="Gene3D" id="3.40.50.2300">
    <property type="match status" value="1"/>
</dbReference>
<proteinExistence type="predicted"/>
<dbReference type="Pfam" id="PF00072">
    <property type="entry name" value="Response_reg"/>
    <property type="match status" value="1"/>
</dbReference>
<evidence type="ECO:0000259" key="3">
    <source>
        <dbReference type="PROSITE" id="PS50110"/>
    </source>
</evidence>
<keyword evidence="5" id="KW-1185">Reference proteome</keyword>
<gene>
    <name evidence="4" type="ORF">U0035_22275</name>
</gene>
<keyword evidence="1 2" id="KW-0597">Phosphoprotein</keyword>
<dbReference type="InterPro" id="IPR001789">
    <property type="entry name" value="Sig_transdc_resp-reg_receiver"/>
</dbReference>
<reference evidence="4 5" key="1">
    <citation type="submission" date="2023-12" db="EMBL/GenBank/DDBJ databases">
        <title>Genome sequencing and assembly of bacterial species from a model synthetic community.</title>
        <authorList>
            <person name="Hogle S.L."/>
        </authorList>
    </citation>
    <scope>NUCLEOTIDE SEQUENCE [LARGE SCALE GENOMIC DNA]</scope>
    <source>
        <strain evidence="4 5">HAMBI_3031</strain>
    </source>
</reference>
<sequence>MKKKEILIVEDNNDIRELIGFILTEDSYELKMCATAGALNTEMSKHLPNVIVLDIMLPDGNGIDLCRHIKSDPSTSHVPVVLMSAHENEWQKDSGADSFIAKPFNIGDFKTVVESYL</sequence>
<dbReference type="RefSeq" id="WP_114791166.1">
    <property type="nucleotide sequence ID" value="NZ_CP139960.1"/>
</dbReference>
<dbReference type="PANTHER" id="PTHR44591:SF3">
    <property type="entry name" value="RESPONSE REGULATORY DOMAIN-CONTAINING PROTEIN"/>
    <property type="match status" value="1"/>
</dbReference>
<dbReference type="InterPro" id="IPR011006">
    <property type="entry name" value="CheY-like_superfamily"/>
</dbReference>